<evidence type="ECO:0000256" key="3">
    <source>
        <dbReference type="ARBA" id="ARBA00022840"/>
    </source>
</evidence>
<accession>A0A8J6H1L7</accession>
<dbReference type="GO" id="GO:0005524">
    <property type="term" value="F:ATP binding"/>
    <property type="evidence" value="ECO:0007669"/>
    <property type="project" value="UniProtKB-KW"/>
</dbReference>
<feature type="compositionally biased region" description="Gly residues" evidence="4">
    <location>
        <begin position="157"/>
        <end position="172"/>
    </location>
</feature>
<dbReference type="FunFam" id="1.20.1270.10:FF:000003">
    <property type="entry name" value="heat shock cognate 71 kDa protein-like"/>
    <property type="match status" value="1"/>
</dbReference>
<sequence>MGSSLSYHVEQPRPSPAIPPAKPAAAAFVAQYSSSQNCQSCRWLSGSALFGAGLYVYVLGLRSLNRELPMRPGPIAQMFFGVCEQGAAAAEVGGDEKLQGKINDEDKQKILDKCNEIISWLDKNQTAEKEEFEHQQKELEKVYNPIITKLYQTASGMPGGMPGGFPGGGAPPSGGASSGPTIEEVD</sequence>
<dbReference type="Pfam" id="PF15055">
    <property type="entry name" value="DMAC1_Dmo2"/>
    <property type="match status" value="1"/>
</dbReference>
<evidence type="ECO:0000313" key="6">
    <source>
        <dbReference type="EMBL" id="KAH0520517.1"/>
    </source>
</evidence>
<proteinExistence type="inferred from homology"/>
<evidence type="ECO:0000256" key="1">
    <source>
        <dbReference type="ARBA" id="ARBA00007381"/>
    </source>
</evidence>
<organism evidence="6 7">
    <name type="scientific">Microtus ochrogaster</name>
    <name type="common">Prairie vole</name>
    <dbReference type="NCBI Taxonomy" id="79684"/>
    <lineage>
        <taxon>Eukaryota</taxon>
        <taxon>Metazoa</taxon>
        <taxon>Chordata</taxon>
        <taxon>Craniata</taxon>
        <taxon>Vertebrata</taxon>
        <taxon>Euteleostomi</taxon>
        <taxon>Mammalia</taxon>
        <taxon>Eutheria</taxon>
        <taxon>Euarchontoglires</taxon>
        <taxon>Glires</taxon>
        <taxon>Rodentia</taxon>
        <taxon>Myomorpha</taxon>
        <taxon>Muroidea</taxon>
        <taxon>Cricetidae</taxon>
        <taxon>Arvicolinae</taxon>
        <taxon>Microtus</taxon>
    </lineage>
</organism>
<comment type="similarity">
    <text evidence="1">Belongs to the heat shock protein 70 family.</text>
</comment>
<dbReference type="PANTHER" id="PTHR36469">
    <property type="entry name" value="DISTAL MEMBRANE-ARM ASSEMBLY COMPLEX PROTEIN 1"/>
    <property type="match status" value="1"/>
</dbReference>
<dbReference type="SUPFAM" id="SSF100934">
    <property type="entry name" value="Heat shock protein 70kD (HSP70), C-terminal subdomain"/>
    <property type="match status" value="1"/>
</dbReference>
<gene>
    <name evidence="6" type="ORF">LTLLF_205785</name>
</gene>
<dbReference type="InterPro" id="IPR028036">
    <property type="entry name" value="DMAC1-like_dom"/>
</dbReference>
<keyword evidence="6" id="KW-0346">Stress response</keyword>
<feature type="region of interest" description="Disordered" evidence="4">
    <location>
        <begin position="155"/>
        <end position="186"/>
    </location>
</feature>
<evidence type="ECO:0000259" key="5">
    <source>
        <dbReference type="Pfam" id="PF15055"/>
    </source>
</evidence>
<dbReference type="PANTHER" id="PTHR36469:SF1">
    <property type="entry name" value="DISTAL MEMBRANE-ARM ASSEMBLY COMPLEX PROTEIN 1"/>
    <property type="match status" value="1"/>
</dbReference>
<dbReference type="EMBL" id="JAATJU010000700">
    <property type="protein sequence ID" value="KAH0520517.1"/>
    <property type="molecule type" value="Genomic_DNA"/>
</dbReference>
<feature type="region of interest" description="Disordered" evidence="4">
    <location>
        <begin position="1"/>
        <end position="20"/>
    </location>
</feature>
<evidence type="ECO:0000256" key="2">
    <source>
        <dbReference type="ARBA" id="ARBA00022741"/>
    </source>
</evidence>
<protein>
    <submittedName>
        <fullName evidence="6">Heat shock cognate 71 kDa protein</fullName>
    </submittedName>
</protein>
<keyword evidence="3" id="KW-0067">ATP-binding</keyword>
<name>A0A8J6H1L7_MICOH</name>
<dbReference type="AlphaFoldDB" id="A0A8J6H1L7"/>
<dbReference type="Gene3D" id="1.20.1270.10">
    <property type="match status" value="1"/>
</dbReference>
<dbReference type="InterPro" id="IPR029048">
    <property type="entry name" value="HSP70_C_sf"/>
</dbReference>
<comment type="caution">
    <text evidence="6">The sequence shown here is derived from an EMBL/GenBank/DDBJ whole genome shotgun (WGS) entry which is preliminary data.</text>
</comment>
<keyword evidence="2" id="KW-0547">Nucleotide-binding</keyword>
<dbReference type="Proteomes" id="UP000710432">
    <property type="component" value="Unassembled WGS sequence"/>
</dbReference>
<dbReference type="InterPro" id="IPR053117">
    <property type="entry name" value="DMAC_Protein"/>
</dbReference>
<evidence type="ECO:0000313" key="7">
    <source>
        <dbReference type="Proteomes" id="UP000710432"/>
    </source>
</evidence>
<reference evidence="6" key="1">
    <citation type="submission" date="2020-03" db="EMBL/GenBank/DDBJ databases">
        <title>Studies in the Genomics of Life Span.</title>
        <authorList>
            <person name="Glass D."/>
        </authorList>
    </citation>
    <scope>NUCLEOTIDE SEQUENCE</scope>
    <source>
        <strain evidence="6">LTLLF</strain>
        <tissue evidence="6">Muscle</tissue>
    </source>
</reference>
<feature type="domain" description="Distal membrane-arm assembly complex protein 1-like" evidence="5">
    <location>
        <begin position="37"/>
        <end position="83"/>
    </location>
</feature>
<evidence type="ECO:0000256" key="4">
    <source>
        <dbReference type="SAM" id="MobiDB-lite"/>
    </source>
</evidence>